<organism evidence="1 2">
    <name type="scientific">Gimesia fumaroli</name>
    <dbReference type="NCBI Taxonomy" id="2527976"/>
    <lineage>
        <taxon>Bacteria</taxon>
        <taxon>Pseudomonadati</taxon>
        <taxon>Planctomycetota</taxon>
        <taxon>Planctomycetia</taxon>
        <taxon>Planctomycetales</taxon>
        <taxon>Planctomycetaceae</taxon>
        <taxon>Gimesia</taxon>
    </lineage>
</organism>
<dbReference type="KEGG" id="gfm:Enr17x_28780"/>
<keyword evidence="2" id="KW-1185">Reference proteome</keyword>
<dbReference type="Gene3D" id="3.40.50.300">
    <property type="entry name" value="P-loop containing nucleotide triphosphate hydrolases"/>
    <property type="match status" value="1"/>
</dbReference>
<evidence type="ECO:0000313" key="2">
    <source>
        <dbReference type="Proteomes" id="UP000318313"/>
    </source>
</evidence>
<name>A0A518ICM3_9PLAN</name>
<dbReference type="PANTHER" id="PTHR47691:SF3">
    <property type="entry name" value="HTH-TYPE TRANSCRIPTIONAL REGULATOR RV0890C-RELATED"/>
    <property type="match status" value="1"/>
</dbReference>
<dbReference type="EMBL" id="CP037452">
    <property type="protein sequence ID" value="QDV50833.1"/>
    <property type="molecule type" value="Genomic_DNA"/>
</dbReference>
<evidence type="ECO:0000313" key="1">
    <source>
        <dbReference type="EMBL" id="QDV50833.1"/>
    </source>
</evidence>
<protein>
    <submittedName>
        <fullName evidence="1">Uncharacterized protein</fullName>
    </submittedName>
</protein>
<dbReference type="AlphaFoldDB" id="A0A518ICM3"/>
<accession>A0A518ICM3</accession>
<gene>
    <name evidence="1" type="ORF">Enr17x_28780</name>
</gene>
<reference evidence="1 2" key="1">
    <citation type="submission" date="2019-03" db="EMBL/GenBank/DDBJ databases">
        <title>Deep-cultivation of Planctomycetes and their phenomic and genomic characterization uncovers novel biology.</title>
        <authorList>
            <person name="Wiegand S."/>
            <person name="Jogler M."/>
            <person name="Boedeker C."/>
            <person name="Pinto D."/>
            <person name="Vollmers J."/>
            <person name="Rivas-Marin E."/>
            <person name="Kohn T."/>
            <person name="Peeters S.H."/>
            <person name="Heuer A."/>
            <person name="Rast P."/>
            <person name="Oberbeckmann S."/>
            <person name="Bunk B."/>
            <person name="Jeske O."/>
            <person name="Meyerdierks A."/>
            <person name="Storesund J.E."/>
            <person name="Kallscheuer N."/>
            <person name="Luecker S."/>
            <person name="Lage O.M."/>
            <person name="Pohl T."/>
            <person name="Merkel B.J."/>
            <person name="Hornburger P."/>
            <person name="Mueller R.-W."/>
            <person name="Bruemmer F."/>
            <person name="Labrenz M."/>
            <person name="Spormann A.M."/>
            <person name="Op den Camp H."/>
            <person name="Overmann J."/>
            <person name="Amann R."/>
            <person name="Jetten M.S.M."/>
            <person name="Mascher T."/>
            <person name="Medema M.H."/>
            <person name="Devos D.P."/>
            <person name="Kaster A.-K."/>
            <person name="Ovreas L."/>
            <person name="Rohde M."/>
            <person name="Galperin M.Y."/>
            <person name="Jogler C."/>
        </authorList>
    </citation>
    <scope>NUCLEOTIDE SEQUENCE [LARGE SCALE GENOMIC DNA]</scope>
    <source>
        <strain evidence="1 2">Enr17</strain>
    </source>
</reference>
<dbReference type="PANTHER" id="PTHR47691">
    <property type="entry name" value="REGULATOR-RELATED"/>
    <property type="match status" value="1"/>
</dbReference>
<dbReference type="InterPro" id="IPR027417">
    <property type="entry name" value="P-loop_NTPase"/>
</dbReference>
<dbReference type="SUPFAM" id="SSF52540">
    <property type="entry name" value="P-loop containing nucleoside triphosphate hydrolases"/>
    <property type="match status" value="1"/>
</dbReference>
<proteinExistence type="predicted"/>
<dbReference type="Proteomes" id="UP000318313">
    <property type="component" value="Chromosome"/>
</dbReference>
<sequence>MNPAFTGRKNELNEIRTRLTSGGRTALTQAIRGLGGIGKTQIAAEYAYRYQAEYEYVFWVQLTDDQDSKPVDPSLLLLNSYAGYCEKLKIPFDDTKAETTVPAFKQWMEQHQNWLLIFDNADQPDCLAPFLPMQSQVTGPPFLYQLL</sequence>